<keyword evidence="5" id="KW-1185">Reference proteome</keyword>
<dbReference type="EC" id="5.1.3.29" evidence="3"/>
<dbReference type="AlphaFoldDB" id="A0A2G8JBY4"/>
<evidence type="ECO:0000256" key="3">
    <source>
        <dbReference type="ARBA" id="ARBA00038859"/>
    </source>
</evidence>
<dbReference type="SUPFAM" id="SSF102546">
    <property type="entry name" value="RbsD-like"/>
    <property type="match status" value="1"/>
</dbReference>
<dbReference type="EMBL" id="MRZV01002663">
    <property type="protein sequence ID" value="PIK33256.1"/>
    <property type="molecule type" value="Genomic_DNA"/>
</dbReference>
<dbReference type="InterPro" id="IPR007721">
    <property type="entry name" value="RbsD_FucU"/>
</dbReference>
<organism evidence="4 5">
    <name type="scientific">Stichopus japonicus</name>
    <name type="common">Sea cucumber</name>
    <dbReference type="NCBI Taxonomy" id="307972"/>
    <lineage>
        <taxon>Eukaryota</taxon>
        <taxon>Metazoa</taxon>
        <taxon>Echinodermata</taxon>
        <taxon>Eleutherozoa</taxon>
        <taxon>Echinozoa</taxon>
        <taxon>Holothuroidea</taxon>
        <taxon>Aspidochirotacea</taxon>
        <taxon>Aspidochirotida</taxon>
        <taxon>Stichopodidae</taxon>
        <taxon>Apostichopus</taxon>
    </lineage>
</organism>
<reference evidence="4 5" key="1">
    <citation type="journal article" date="2017" name="PLoS Biol.">
        <title>The sea cucumber genome provides insights into morphological evolution and visceral regeneration.</title>
        <authorList>
            <person name="Zhang X."/>
            <person name="Sun L."/>
            <person name="Yuan J."/>
            <person name="Sun Y."/>
            <person name="Gao Y."/>
            <person name="Zhang L."/>
            <person name="Li S."/>
            <person name="Dai H."/>
            <person name="Hamel J.F."/>
            <person name="Liu C."/>
            <person name="Yu Y."/>
            <person name="Liu S."/>
            <person name="Lin W."/>
            <person name="Guo K."/>
            <person name="Jin S."/>
            <person name="Xu P."/>
            <person name="Storey K.B."/>
            <person name="Huan P."/>
            <person name="Zhang T."/>
            <person name="Zhou Y."/>
            <person name="Zhang J."/>
            <person name="Lin C."/>
            <person name="Li X."/>
            <person name="Xing L."/>
            <person name="Huo D."/>
            <person name="Sun M."/>
            <person name="Wang L."/>
            <person name="Mercier A."/>
            <person name="Li F."/>
            <person name="Yang H."/>
            <person name="Xiang J."/>
        </authorList>
    </citation>
    <scope>NUCLEOTIDE SEQUENCE [LARGE SCALE GENOMIC DNA]</scope>
    <source>
        <strain evidence="4">Shaxun</strain>
        <tissue evidence="4">Muscle</tissue>
    </source>
</reference>
<evidence type="ECO:0000256" key="1">
    <source>
        <dbReference type="ARBA" id="ARBA00023235"/>
    </source>
</evidence>
<evidence type="ECO:0000256" key="2">
    <source>
        <dbReference type="ARBA" id="ARBA00036324"/>
    </source>
</evidence>
<dbReference type="OrthoDB" id="10011710at2759"/>
<dbReference type="Gene3D" id="3.40.1650.10">
    <property type="entry name" value="RbsD-like domain"/>
    <property type="match status" value="1"/>
</dbReference>
<dbReference type="PANTHER" id="PTHR31690">
    <property type="entry name" value="FUCOSE MUTAROTASE"/>
    <property type="match status" value="1"/>
</dbReference>
<dbReference type="GO" id="GO:0042806">
    <property type="term" value="F:fucose binding"/>
    <property type="evidence" value="ECO:0007669"/>
    <property type="project" value="TreeGrafter"/>
</dbReference>
<dbReference type="Pfam" id="PF05025">
    <property type="entry name" value="RbsD_FucU"/>
    <property type="match status" value="1"/>
</dbReference>
<evidence type="ECO:0000313" key="5">
    <source>
        <dbReference type="Proteomes" id="UP000230750"/>
    </source>
</evidence>
<dbReference type="InterPro" id="IPR050443">
    <property type="entry name" value="RbsD/FucU_mutarotase"/>
</dbReference>
<dbReference type="GO" id="GO:0006004">
    <property type="term" value="P:fucose metabolic process"/>
    <property type="evidence" value="ECO:0007669"/>
    <property type="project" value="TreeGrafter"/>
</dbReference>
<dbReference type="Proteomes" id="UP000230750">
    <property type="component" value="Unassembled WGS sequence"/>
</dbReference>
<sequence length="75" mass="8566">MELVQSDKDQGLETPVWTEYQKLIDEAEHKKIKMAQMERFAYYERAKKAYAVVATGETALYGNLILKKGVIAGQQ</sequence>
<comment type="catalytic activity">
    <reaction evidence="2">
        <text>alpha-L-fucose = beta-L-fucose</text>
        <dbReference type="Rhea" id="RHEA:25580"/>
        <dbReference type="ChEBI" id="CHEBI:42548"/>
        <dbReference type="ChEBI" id="CHEBI:42589"/>
        <dbReference type="EC" id="5.1.3.29"/>
    </reaction>
</comment>
<protein>
    <recommendedName>
        <fullName evidence="3">L-fucose mutarotase</fullName>
        <ecNumber evidence="3">5.1.3.29</ecNumber>
    </recommendedName>
</protein>
<comment type="caution">
    <text evidence="4">The sequence shown here is derived from an EMBL/GenBank/DDBJ whole genome shotgun (WGS) entry which is preliminary data.</text>
</comment>
<proteinExistence type="predicted"/>
<keyword evidence="1" id="KW-0413">Isomerase</keyword>
<dbReference type="STRING" id="307972.A0A2G8JBY4"/>
<gene>
    <name evidence="4" type="ORF">BSL78_29930</name>
</gene>
<name>A0A2G8JBY4_STIJA</name>
<dbReference type="GO" id="GO:0036373">
    <property type="term" value="F:L-fucose mutarotase activity"/>
    <property type="evidence" value="ECO:0007669"/>
    <property type="project" value="UniProtKB-EC"/>
</dbReference>
<dbReference type="InterPro" id="IPR023750">
    <property type="entry name" value="RbsD-like_sf"/>
</dbReference>
<evidence type="ECO:0000313" key="4">
    <source>
        <dbReference type="EMBL" id="PIK33256.1"/>
    </source>
</evidence>
<dbReference type="PANTHER" id="PTHR31690:SF4">
    <property type="entry name" value="FUCOSE MUTAROTASE"/>
    <property type="match status" value="1"/>
</dbReference>
<accession>A0A2G8JBY4</accession>